<evidence type="ECO:0000313" key="5">
    <source>
        <dbReference type="EMBL" id="GBO82899.1"/>
    </source>
</evidence>
<evidence type="ECO:0000259" key="4">
    <source>
        <dbReference type="Pfam" id="PF25989"/>
    </source>
</evidence>
<dbReference type="AlphaFoldDB" id="A0A5M3PJE3"/>
<dbReference type="Gene3D" id="1.10.287.470">
    <property type="entry name" value="Helix hairpin bin"/>
    <property type="match status" value="1"/>
</dbReference>
<reference evidence="5 6" key="1">
    <citation type="journal article" date="2019" name="J. Gen. Appl. Microbiol.">
        <title>Aerobic degradation of cis-dichloroethene by the marine bacterium Marinobacter salsuginis strain 5N-3.</title>
        <authorList>
            <person name="Inoue Y."/>
            <person name="Fukunaga Y."/>
            <person name="Katsumata H."/>
            <person name="Ohji S."/>
            <person name="Hosoyama A."/>
            <person name="Mori K."/>
            <person name="Ando K."/>
        </authorList>
    </citation>
    <scope>NUCLEOTIDE SEQUENCE [LARGE SCALE GENOMIC DNA]</scope>
    <source>
        <strain evidence="5 6">5N-3</strain>
    </source>
</reference>
<dbReference type="SUPFAM" id="SSF111369">
    <property type="entry name" value="HlyD-like secretion proteins"/>
    <property type="match status" value="1"/>
</dbReference>
<dbReference type="Pfam" id="PF25989">
    <property type="entry name" value="YknX_C"/>
    <property type="match status" value="1"/>
</dbReference>
<comment type="caution">
    <text evidence="5">The sequence shown here is derived from an EMBL/GenBank/DDBJ whole genome shotgun (WGS) entry which is preliminary data.</text>
</comment>
<gene>
    <name evidence="5" type="ORF">MS5N3_03500</name>
</gene>
<dbReference type="InterPro" id="IPR058637">
    <property type="entry name" value="YknX-like_C"/>
</dbReference>
<protein>
    <submittedName>
        <fullName evidence="5">Membrane protein</fullName>
    </submittedName>
</protein>
<sequence length="404" mass="43893">MNIMTVKGFSGKWLFWGVFALLALAALVYTVRPEPVWVDLASVSRGPLEITIKEEGRTRVRDRYVVSSPVAGYLHRVPLEVGDAVIPGELLTEVDPMPASTLDARSRAEAEAKVQSARSALNSTRQKVAAAEAEADLAIRELSRLKALSDDHFVSDERLQQARAAADRAQAILRSARFDEEVMAHELAAARTRLEVSAARETGNGNVERVPVRSPVNGSVLGVARKSEGVIQAGEPILELGDPGALEVVVDVLSFDAVKLSPGVSVRLTGWGGGSLDARVRRVEPVGFEDVSALGVEERRVQVVADITSSPEAWQSLGDGYRVDAEFLLWQSDNVLQLPESAIFIGDGQHQVFRVVDDRAVLTNVSVGRTNGFQTVIQEGLADSDRVVRHPDRQLEDGSRIRVR</sequence>
<dbReference type="Gene3D" id="2.40.50.100">
    <property type="match status" value="1"/>
</dbReference>
<dbReference type="InterPro" id="IPR050465">
    <property type="entry name" value="UPF0194_transport"/>
</dbReference>
<dbReference type="PANTHER" id="PTHR32347:SF29">
    <property type="entry name" value="UPF0194 MEMBRANE PROTEIN YBHG"/>
    <property type="match status" value="1"/>
</dbReference>
<keyword evidence="6" id="KW-1185">Reference proteome</keyword>
<evidence type="ECO:0000313" key="6">
    <source>
        <dbReference type="Proteomes" id="UP000340077"/>
    </source>
</evidence>
<dbReference type="EMBL" id="BGZH01000001">
    <property type="protein sequence ID" value="GBO82899.1"/>
    <property type="molecule type" value="Genomic_DNA"/>
</dbReference>
<dbReference type="Proteomes" id="UP000340077">
    <property type="component" value="Unassembled WGS sequence"/>
</dbReference>
<dbReference type="GO" id="GO:0030313">
    <property type="term" value="C:cell envelope"/>
    <property type="evidence" value="ECO:0007669"/>
    <property type="project" value="UniProtKB-SubCell"/>
</dbReference>
<name>A0A5M3PJE3_9GAMM</name>
<feature type="domain" description="YknX-like C-terminal permuted SH3-like" evidence="4">
    <location>
        <begin position="335"/>
        <end position="403"/>
    </location>
</feature>
<comment type="subcellular location">
    <subcellularLocation>
        <location evidence="1">Cell envelope</location>
    </subcellularLocation>
</comment>
<evidence type="ECO:0000256" key="1">
    <source>
        <dbReference type="ARBA" id="ARBA00004196"/>
    </source>
</evidence>
<feature type="coiled-coil region" evidence="3">
    <location>
        <begin position="107"/>
        <end position="148"/>
    </location>
</feature>
<dbReference type="PANTHER" id="PTHR32347">
    <property type="entry name" value="EFFLUX SYSTEM COMPONENT YKNX-RELATED"/>
    <property type="match status" value="1"/>
</dbReference>
<organism evidence="5 6">
    <name type="scientific">Marinobacter salsuginis</name>
    <dbReference type="NCBI Taxonomy" id="418719"/>
    <lineage>
        <taxon>Bacteria</taxon>
        <taxon>Pseudomonadati</taxon>
        <taxon>Pseudomonadota</taxon>
        <taxon>Gammaproteobacteria</taxon>
        <taxon>Pseudomonadales</taxon>
        <taxon>Marinobacteraceae</taxon>
        <taxon>Marinobacter</taxon>
    </lineage>
</organism>
<evidence type="ECO:0000256" key="2">
    <source>
        <dbReference type="ARBA" id="ARBA00023054"/>
    </source>
</evidence>
<accession>A0A5M3PJE3</accession>
<evidence type="ECO:0000256" key="3">
    <source>
        <dbReference type="SAM" id="Coils"/>
    </source>
</evidence>
<dbReference type="Gene3D" id="2.40.420.20">
    <property type="match status" value="1"/>
</dbReference>
<proteinExistence type="predicted"/>
<keyword evidence="2 3" id="KW-0175">Coiled coil</keyword>